<organism evidence="1">
    <name type="scientific">marine sediment metagenome</name>
    <dbReference type="NCBI Taxonomy" id="412755"/>
    <lineage>
        <taxon>unclassified sequences</taxon>
        <taxon>metagenomes</taxon>
        <taxon>ecological metagenomes</taxon>
    </lineage>
</organism>
<comment type="caution">
    <text evidence="1">The sequence shown here is derived from an EMBL/GenBank/DDBJ whole genome shotgun (WGS) entry which is preliminary data.</text>
</comment>
<reference evidence="1" key="1">
    <citation type="journal article" date="2015" name="Nature">
        <title>Complex archaea that bridge the gap between prokaryotes and eukaryotes.</title>
        <authorList>
            <person name="Spang A."/>
            <person name="Saw J.H."/>
            <person name="Jorgensen S.L."/>
            <person name="Zaremba-Niedzwiedzka K."/>
            <person name="Martijn J."/>
            <person name="Lind A.E."/>
            <person name="van Eijk R."/>
            <person name="Schleper C."/>
            <person name="Guy L."/>
            <person name="Ettema T.J."/>
        </authorList>
    </citation>
    <scope>NUCLEOTIDE SEQUENCE</scope>
</reference>
<protein>
    <submittedName>
        <fullName evidence="1">Uncharacterized protein</fullName>
    </submittedName>
</protein>
<dbReference type="AlphaFoldDB" id="A0A0F9FWL8"/>
<dbReference type="EMBL" id="LAZR01022216">
    <property type="protein sequence ID" value="KKL82646.1"/>
    <property type="molecule type" value="Genomic_DNA"/>
</dbReference>
<evidence type="ECO:0000313" key="1">
    <source>
        <dbReference type="EMBL" id="KKL82646.1"/>
    </source>
</evidence>
<sequence>MNLLKFSGFLRKKSKAMYRIESTIVEELKEQDLNADDLLQAHTKKYTKQKIEVVRRIVEDEEFITTFFDNKIEIVRK</sequence>
<accession>A0A0F9FWL8</accession>
<name>A0A0F9FWL8_9ZZZZ</name>
<gene>
    <name evidence="1" type="ORF">LCGC14_1982690</name>
</gene>
<proteinExistence type="predicted"/>